<accession>A0A4R5A6A9</accession>
<evidence type="ECO:0000256" key="5">
    <source>
        <dbReference type="ARBA" id="ARBA00023010"/>
    </source>
</evidence>
<dbReference type="GO" id="GO:0033281">
    <property type="term" value="C:TAT protein transport complex"/>
    <property type="evidence" value="ECO:0007669"/>
    <property type="project" value="UniProtKB-UniRule"/>
</dbReference>
<dbReference type="Proteomes" id="UP000295578">
    <property type="component" value="Unassembled WGS sequence"/>
</dbReference>
<reference evidence="8 9" key="1">
    <citation type="submission" date="2019-03" db="EMBL/GenBank/DDBJ databases">
        <title>Draft genome sequences of novel Actinobacteria.</title>
        <authorList>
            <person name="Sahin N."/>
            <person name="Ay H."/>
            <person name="Saygin H."/>
        </authorList>
    </citation>
    <scope>NUCLEOTIDE SEQUENCE [LARGE SCALE GENOMIC DNA]</scope>
    <source>
        <strain evidence="8 9">DSM 45941</strain>
    </source>
</reference>
<keyword evidence="7" id="KW-0813">Transport</keyword>
<comment type="caution">
    <text evidence="8">The sequence shown here is derived from an EMBL/GenBank/DDBJ whole genome shotgun (WGS) entry which is preliminary data.</text>
</comment>
<dbReference type="PANTHER" id="PTHR30371">
    <property type="entry name" value="SEC-INDEPENDENT PROTEIN TRANSLOCASE PROTEIN TATC"/>
    <property type="match status" value="1"/>
</dbReference>
<comment type="subcellular location">
    <subcellularLocation>
        <location evidence="7">Cell membrane</location>
        <topology evidence="7">Multi-pass membrane protein</topology>
    </subcellularLocation>
    <subcellularLocation>
        <location evidence="1">Membrane</location>
        <topology evidence="1">Multi-pass membrane protein</topology>
    </subcellularLocation>
</comment>
<dbReference type="EMBL" id="SMKY01000313">
    <property type="protein sequence ID" value="TDD66309.1"/>
    <property type="molecule type" value="Genomic_DNA"/>
</dbReference>
<comment type="subunit">
    <text evidence="7">The Tat system comprises two distinct complexes: a TatABC complex, containing multiple copies of TatA, TatB and TatC subunits, and a separate TatA complex, containing only TatA subunits. Substrates initially bind to the TatABC complex, which probably triggers association of the separate TatA complex to form the active translocon.</text>
</comment>
<feature type="transmembrane region" description="Helical" evidence="7">
    <location>
        <begin position="171"/>
        <end position="194"/>
    </location>
</feature>
<feature type="transmembrane region" description="Helical" evidence="7">
    <location>
        <begin position="206"/>
        <end position="222"/>
    </location>
</feature>
<name>A0A4R5A6A9_9ACTN</name>
<feature type="transmembrane region" description="Helical" evidence="7">
    <location>
        <begin position="86"/>
        <end position="108"/>
    </location>
</feature>
<evidence type="ECO:0000256" key="1">
    <source>
        <dbReference type="ARBA" id="ARBA00004141"/>
    </source>
</evidence>
<evidence type="ECO:0000256" key="2">
    <source>
        <dbReference type="ARBA" id="ARBA00022692"/>
    </source>
</evidence>
<dbReference type="GO" id="GO:0043953">
    <property type="term" value="P:protein transport by the Tat complex"/>
    <property type="evidence" value="ECO:0007669"/>
    <property type="project" value="UniProtKB-UniRule"/>
</dbReference>
<dbReference type="NCBIfam" id="TIGR00945">
    <property type="entry name" value="tatC"/>
    <property type="match status" value="1"/>
</dbReference>
<keyword evidence="4 7" id="KW-1133">Transmembrane helix</keyword>
<proteinExistence type="inferred from homology"/>
<keyword evidence="6 7" id="KW-0472">Membrane</keyword>
<comment type="function">
    <text evidence="7">Part of the twin-arginine translocation (Tat) system that transports large folded proteins containing a characteristic twin-arginine motif in their signal peptide across membranes. Together with TatB, TatC is part of a receptor directly interacting with Tat signal peptides.</text>
</comment>
<dbReference type="PANTHER" id="PTHR30371:SF0">
    <property type="entry name" value="SEC-INDEPENDENT PROTEIN TRANSLOCASE PROTEIN TATC, CHLOROPLASTIC-RELATED"/>
    <property type="match status" value="1"/>
</dbReference>
<organism evidence="8 9">
    <name type="scientific">Actinomadura darangshiensis</name>
    <dbReference type="NCBI Taxonomy" id="705336"/>
    <lineage>
        <taxon>Bacteria</taxon>
        <taxon>Bacillati</taxon>
        <taxon>Actinomycetota</taxon>
        <taxon>Actinomycetes</taxon>
        <taxon>Streptosporangiales</taxon>
        <taxon>Thermomonosporaceae</taxon>
        <taxon>Actinomadura</taxon>
    </lineage>
</organism>
<gene>
    <name evidence="7 8" type="primary">tatC</name>
    <name evidence="8" type="ORF">E1293_39360</name>
</gene>
<keyword evidence="5 7" id="KW-0811">Translocation</keyword>
<feature type="transmembrane region" description="Helical" evidence="7">
    <location>
        <begin position="228"/>
        <end position="247"/>
    </location>
</feature>
<feature type="transmembrane region" description="Helical" evidence="7">
    <location>
        <begin position="27"/>
        <end position="45"/>
    </location>
</feature>
<evidence type="ECO:0000256" key="4">
    <source>
        <dbReference type="ARBA" id="ARBA00022989"/>
    </source>
</evidence>
<keyword evidence="3 7" id="KW-0653">Protein transport</keyword>
<comment type="similarity">
    <text evidence="7">Belongs to the TatC family.</text>
</comment>
<evidence type="ECO:0000313" key="9">
    <source>
        <dbReference type="Proteomes" id="UP000295578"/>
    </source>
</evidence>
<dbReference type="GO" id="GO:0009977">
    <property type="term" value="F:proton motive force dependent protein transmembrane transporter activity"/>
    <property type="evidence" value="ECO:0007669"/>
    <property type="project" value="TreeGrafter"/>
</dbReference>
<evidence type="ECO:0000256" key="3">
    <source>
        <dbReference type="ARBA" id="ARBA00022927"/>
    </source>
</evidence>
<dbReference type="AlphaFoldDB" id="A0A4R5A6A9"/>
<dbReference type="PRINTS" id="PR01840">
    <property type="entry name" value="TATCFAMILY"/>
</dbReference>
<feature type="transmembrane region" description="Helical" evidence="7">
    <location>
        <begin position="120"/>
        <end position="141"/>
    </location>
</feature>
<dbReference type="GO" id="GO:0065002">
    <property type="term" value="P:intracellular protein transmembrane transport"/>
    <property type="evidence" value="ECO:0007669"/>
    <property type="project" value="TreeGrafter"/>
</dbReference>
<keyword evidence="2 7" id="KW-0812">Transmembrane</keyword>
<protein>
    <recommendedName>
        <fullName evidence="7">Sec-independent protein translocase protein TatC</fullName>
    </recommendedName>
</protein>
<keyword evidence="7" id="KW-1003">Cell membrane</keyword>
<dbReference type="InterPro" id="IPR002033">
    <property type="entry name" value="TatC"/>
</dbReference>
<keyword evidence="9" id="KW-1185">Reference proteome</keyword>
<evidence type="ECO:0000313" key="8">
    <source>
        <dbReference type="EMBL" id="TDD66309.1"/>
    </source>
</evidence>
<sequence>MKLSRRDAAPEGRMPLMDHLRELRNRLIKAILGLVAGALVGWIFFPPIWDFLKQPYTRIPPEHCLNNKCDLVVHGIFDGFFIHLKVALIVGAILSSPIWLYQIWAFVAPGLYRRERRWTYVFLAAAVPLFVLGGALAYLTMDKGLKIFIGLAPGDTTVLVGVQDYLGYAQAMLFIFGLTFELPLFVVMLNLVGILTHERIRKSRRLLIFGVFVFAAVATPSQDPFTMLALALPTIVLFEIAELLAFFHDRRKDRAPDPYEGLSDDEASPLDLERIDAELEKGDRAL</sequence>
<dbReference type="HAMAP" id="MF_00902">
    <property type="entry name" value="TatC"/>
    <property type="match status" value="1"/>
</dbReference>
<evidence type="ECO:0000256" key="7">
    <source>
        <dbReference type="HAMAP-Rule" id="MF_00902"/>
    </source>
</evidence>
<dbReference type="Pfam" id="PF00902">
    <property type="entry name" value="TatC"/>
    <property type="match status" value="1"/>
</dbReference>
<dbReference type="OrthoDB" id="9777044at2"/>
<evidence type="ECO:0000256" key="6">
    <source>
        <dbReference type="ARBA" id="ARBA00023136"/>
    </source>
</evidence>